<dbReference type="EMBL" id="JARKIE010000968">
    <property type="protein sequence ID" value="KAJ7611472.1"/>
    <property type="molecule type" value="Genomic_DNA"/>
</dbReference>
<proteinExistence type="predicted"/>
<organism evidence="1 2">
    <name type="scientific">Mycena rosella</name>
    <name type="common">Pink bonnet</name>
    <name type="synonym">Agaricus rosellus</name>
    <dbReference type="NCBI Taxonomy" id="1033263"/>
    <lineage>
        <taxon>Eukaryota</taxon>
        <taxon>Fungi</taxon>
        <taxon>Dikarya</taxon>
        <taxon>Basidiomycota</taxon>
        <taxon>Agaricomycotina</taxon>
        <taxon>Agaricomycetes</taxon>
        <taxon>Agaricomycetidae</taxon>
        <taxon>Agaricales</taxon>
        <taxon>Marasmiineae</taxon>
        <taxon>Mycenaceae</taxon>
        <taxon>Mycena</taxon>
    </lineage>
</organism>
<name>A0AAD7FCW5_MYCRO</name>
<evidence type="ECO:0000313" key="2">
    <source>
        <dbReference type="Proteomes" id="UP001221757"/>
    </source>
</evidence>
<evidence type="ECO:0000313" key="1">
    <source>
        <dbReference type="EMBL" id="KAJ7611472.1"/>
    </source>
</evidence>
<sequence length="155" mass="17688">MISFEKYGDTSGTLSHHLENKLTTFRYVKKNPAGFRVGDIVEMGFTLVTFRQASRNKDDKQICKLVLRTLKLLDDLFAKVKMQWWNESKEDCVRVSIKNIFGDTECSANCSESKNPGMLANNLRTMTSLNILGQITALRTMVQSKDGCRAHFERD</sequence>
<gene>
    <name evidence="1" type="ORF">B0H17DRAFT_1153497</name>
</gene>
<keyword evidence="2" id="KW-1185">Reference proteome</keyword>
<dbReference type="AlphaFoldDB" id="A0AAD7FCW5"/>
<reference evidence="1" key="1">
    <citation type="submission" date="2023-03" db="EMBL/GenBank/DDBJ databases">
        <title>Massive genome expansion in bonnet fungi (Mycena s.s.) driven by repeated elements and novel gene families across ecological guilds.</title>
        <authorList>
            <consortium name="Lawrence Berkeley National Laboratory"/>
            <person name="Harder C.B."/>
            <person name="Miyauchi S."/>
            <person name="Viragh M."/>
            <person name="Kuo A."/>
            <person name="Thoen E."/>
            <person name="Andreopoulos B."/>
            <person name="Lu D."/>
            <person name="Skrede I."/>
            <person name="Drula E."/>
            <person name="Henrissat B."/>
            <person name="Morin E."/>
            <person name="Kohler A."/>
            <person name="Barry K."/>
            <person name="LaButti K."/>
            <person name="Morin E."/>
            <person name="Salamov A."/>
            <person name="Lipzen A."/>
            <person name="Mereny Z."/>
            <person name="Hegedus B."/>
            <person name="Baldrian P."/>
            <person name="Stursova M."/>
            <person name="Weitz H."/>
            <person name="Taylor A."/>
            <person name="Grigoriev I.V."/>
            <person name="Nagy L.G."/>
            <person name="Martin F."/>
            <person name="Kauserud H."/>
        </authorList>
    </citation>
    <scope>NUCLEOTIDE SEQUENCE</scope>
    <source>
        <strain evidence="1">CBHHK067</strain>
    </source>
</reference>
<protein>
    <submittedName>
        <fullName evidence="1">Uncharacterized protein</fullName>
    </submittedName>
</protein>
<comment type="caution">
    <text evidence="1">The sequence shown here is derived from an EMBL/GenBank/DDBJ whole genome shotgun (WGS) entry which is preliminary data.</text>
</comment>
<accession>A0AAD7FCW5</accession>
<dbReference type="Proteomes" id="UP001221757">
    <property type="component" value="Unassembled WGS sequence"/>
</dbReference>